<dbReference type="Pfam" id="PF00561">
    <property type="entry name" value="Abhydrolase_1"/>
    <property type="match status" value="2"/>
</dbReference>
<comment type="caution">
    <text evidence="4">The sequence shown here is derived from an EMBL/GenBank/DDBJ whole genome shotgun (WGS) entry which is preliminary data.</text>
</comment>
<feature type="domain" description="AB hydrolase-1" evidence="3">
    <location>
        <begin position="27"/>
        <end position="145"/>
    </location>
</feature>
<dbReference type="Proteomes" id="UP000319514">
    <property type="component" value="Unassembled WGS sequence"/>
</dbReference>
<feature type="domain" description="AB hydrolase-1" evidence="3">
    <location>
        <begin position="221"/>
        <end position="277"/>
    </location>
</feature>
<gene>
    <name evidence="4" type="ORF">FB474_1846</name>
</gene>
<dbReference type="RefSeq" id="WP_185746102.1">
    <property type="nucleotide sequence ID" value="NZ_BAAAKX010000021.1"/>
</dbReference>
<dbReference type="GO" id="GO:0004177">
    <property type="term" value="F:aminopeptidase activity"/>
    <property type="evidence" value="ECO:0007669"/>
    <property type="project" value="UniProtKB-EC"/>
</dbReference>
<evidence type="ECO:0000256" key="2">
    <source>
        <dbReference type="ARBA" id="ARBA00022801"/>
    </source>
</evidence>
<evidence type="ECO:0000256" key="1">
    <source>
        <dbReference type="ARBA" id="ARBA00010088"/>
    </source>
</evidence>
<dbReference type="InterPro" id="IPR000073">
    <property type="entry name" value="AB_hydrolase_1"/>
</dbReference>
<accession>A0A542ZJB9</accession>
<dbReference type="InterPro" id="IPR050266">
    <property type="entry name" value="AB_hydrolase_sf"/>
</dbReference>
<protein>
    <submittedName>
        <fullName evidence="4">Pimeloyl-ACP methyl ester carboxylesterase</fullName>
    </submittedName>
</protein>
<dbReference type="PANTHER" id="PTHR43798">
    <property type="entry name" value="MONOACYLGLYCEROL LIPASE"/>
    <property type="match status" value="1"/>
</dbReference>
<comment type="similarity">
    <text evidence="1">Belongs to the peptidase S33 family.</text>
</comment>
<dbReference type="EMBL" id="VFOQ01000001">
    <property type="protein sequence ID" value="TQL60452.1"/>
    <property type="molecule type" value="Genomic_DNA"/>
</dbReference>
<dbReference type="AlphaFoldDB" id="A0A542ZJB9"/>
<dbReference type="InterPro" id="IPR029058">
    <property type="entry name" value="AB_hydrolase_fold"/>
</dbReference>
<evidence type="ECO:0000313" key="4">
    <source>
        <dbReference type="EMBL" id="TQL60452.1"/>
    </source>
</evidence>
<sequence>MDRTSVVEVGGIAQFIREIGPDEGASPPLVVIHGGPDWDHTYLLPGLMPVSLHRHVILFDMRGCGRSTRGLGPDGYQPEFVVEDLSQLIQALGHHTVDLLGFSTGGQVAQLFVESHRRLVRRLILASTTAYAGGDHYLVGWQEYERRLQIRAPRPAWAECRHGEGDRGVRGTVQWALDAAPIAIWDLDRLDEYLALLEGVTFSGEWLGPFREGRLHAWRPTNPEQALRDFVGPILILHGAQDMGFPVQVAQRLHAAVPATSLRVLDQAGHMAHFDQPQAWSSAVLDFLGG</sequence>
<name>A0A542ZJB9_9MICO</name>
<dbReference type="Gene3D" id="3.40.50.1820">
    <property type="entry name" value="alpha/beta hydrolase"/>
    <property type="match status" value="1"/>
</dbReference>
<evidence type="ECO:0000313" key="5">
    <source>
        <dbReference type="Proteomes" id="UP000319514"/>
    </source>
</evidence>
<dbReference type="InterPro" id="IPR002410">
    <property type="entry name" value="Peptidase_S33"/>
</dbReference>
<keyword evidence="2" id="KW-0378">Hydrolase</keyword>
<keyword evidence="5" id="KW-1185">Reference proteome</keyword>
<dbReference type="PANTHER" id="PTHR43798:SF33">
    <property type="entry name" value="HYDROLASE, PUTATIVE (AFU_ORTHOLOGUE AFUA_2G14860)-RELATED"/>
    <property type="match status" value="1"/>
</dbReference>
<reference evidence="4 5" key="1">
    <citation type="submission" date="2019-06" db="EMBL/GenBank/DDBJ databases">
        <title>Sequencing the genomes of 1000 actinobacteria strains.</title>
        <authorList>
            <person name="Klenk H.-P."/>
        </authorList>
    </citation>
    <scope>NUCLEOTIDE SEQUENCE [LARGE SCALE GENOMIC DNA]</scope>
    <source>
        <strain evidence="4 5">DSM 18082</strain>
    </source>
</reference>
<dbReference type="GO" id="GO:0006508">
    <property type="term" value="P:proteolysis"/>
    <property type="evidence" value="ECO:0007669"/>
    <property type="project" value="InterPro"/>
</dbReference>
<organism evidence="4 5">
    <name type="scientific">Oryzihumus leptocrescens</name>
    <dbReference type="NCBI Taxonomy" id="297536"/>
    <lineage>
        <taxon>Bacteria</taxon>
        <taxon>Bacillati</taxon>
        <taxon>Actinomycetota</taxon>
        <taxon>Actinomycetes</taxon>
        <taxon>Micrococcales</taxon>
        <taxon>Intrasporangiaceae</taxon>
        <taxon>Oryzihumus</taxon>
    </lineage>
</organism>
<proteinExistence type="inferred from homology"/>
<dbReference type="SUPFAM" id="SSF53474">
    <property type="entry name" value="alpha/beta-Hydrolases"/>
    <property type="match status" value="1"/>
</dbReference>
<dbReference type="PRINTS" id="PR00793">
    <property type="entry name" value="PROAMNOPTASE"/>
</dbReference>
<evidence type="ECO:0000259" key="3">
    <source>
        <dbReference type="Pfam" id="PF00561"/>
    </source>
</evidence>
<dbReference type="GO" id="GO:0016020">
    <property type="term" value="C:membrane"/>
    <property type="evidence" value="ECO:0007669"/>
    <property type="project" value="TreeGrafter"/>
</dbReference>